<reference evidence="2 3" key="1">
    <citation type="submission" date="2016-10" db="EMBL/GenBank/DDBJ databases">
        <authorList>
            <person name="de Groot N.N."/>
        </authorList>
    </citation>
    <scope>NUCLEOTIDE SEQUENCE [LARGE SCALE GENOMIC DNA]</scope>
    <source>
        <strain evidence="2 3">DSM 18978</strain>
    </source>
</reference>
<dbReference type="AlphaFoldDB" id="A0A1G5JZW8"/>
<dbReference type="Proteomes" id="UP000198636">
    <property type="component" value="Unassembled WGS sequence"/>
</dbReference>
<dbReference type="CDD" id="cd10787">
    <property type="entry name" value="LamB_YcsF_like"/>
    <property type="match status" value="1"/>
</dbReference>
<dbReference type="EMBL" id="FMUS01000022">
    <property type="protein sequence ID" value="SCY93471.1"/>
    <property type="molecule type" value="Genomic_DNA"/>
</dbReference>
<dbReference type="STRING" id="1120976.SAMN03080606_03134"/>
<dbReference type="RefSeq" id="WP_091545444.1">
    <property type="nucleotide sequence ID" value="NZ_FMUS01000022.1"/>
</dbReference>
<keyword evidence="1" id="KW-0547">Nucleotide-binding</keyword>
<comment type="subunit">
    <text evidence="1">Forms a complex composed of PxpA, PxpB and PxpC.</text>
</comment>
<dbReference type="Pfam" id="PF03746">
    <property type="entry name" value="LamB_YcsF"/>
    <property type="match status" value="1"/>
</dbReference>
<keyword evidence="1" id="KW-0067">ATP-binding</keyword>
<keyword evidence="1" id="KW-0378">Hydrolase</keyword>
<comment type="function">
    <text evidence="1">Catalyzes the cleavage of 5-oxoproline to form L-glutamate coupled to the hydrolysis of ATP to ADP and inorganic phosphate.</text>
</comment>
<sequence>MLSIDLNCDLGESFGNYTIGNDEEVLGFVTSVNIACGYHAGDPVVMDKTVKLALDNRVAIGAHPSLPDLMGFGRRNMSISDKEARSYVIYQVGALDGFVKAHGGELKHVKPHGALYNMAATDYKLARAIAEAVYMVNPQLILIGLANSELIKAAKDVGLKSGNEVFADRAYNNDGTLVNRGNNGAVIHDVNECISRVIKMIKEGKVNSIEGKEILINADTVCIHGDNKIALDFAEKISCTLKAEEINIKALSNKL</sequence>
<dbReference type="GO" id="GO:0005975">
    <property type="term" value="P:carbohydrate metabolic process"/>
    <property type="evidence" value="ECO:0007669"/>
    <property type="project" value="InterPro"/>
</dbReference>
<dbReference type="EC" id="3.5.2.9" evidence="1"/>
<dbReference type="NCBIfam" id="NF003814">
    <property type="entry name" value="PRK05406.1-3"/>
    <property type="match status" value="1"/>
</dbReference>
<dbReference type="GO" id="GO:0005524">
    <property type="term" value="F:ATP binding"/>
    <property type="evidence" value="ECO:0007669"/>
    <property type="project" value="UniProtKB-UniRule"/>
</dbReference>
<evidence type="ECO:0000256" key="1">
    <source>
        <dbReference type="HAMAP-Rule" id="MF_00691"/>
    </source>
</evidence>
<dbReference type="NCBIfam" id="NF003816">
    <property type="entry name" value="PRK05406.1-5"/>
    <property type="match status" value="1"/>
</dbReference>
<dbReference type="InterPro" id="IPR011330">
    <property type="entry name" value="Glyco_hydro/deAcase_b/a-brl"/>
</dbReference>
<evidence type="ECO:0000313" key="2">
    <source>
        <dbReference type="EMBL" id="SCY93471.1"/>
    </source>
</evidence>
<name>A0A1G5JZW8_9FIRM</name>
<proteinExistence type="inferred from homology"/>
<dbReference type="Gene3D" id="3.20.20.370">
    <property type="entry name" value="Glycoside hydrolase/deacetylase"/>
    <property type="match status" value="1"/>
</dbReference>
<accession>A0A1G5JZW8</accession>
<protein>
    <recommendedName>
        <fullName evidence="1">5-oxoprolinase subunit A</fullName>
        <shortName evidence="1">5-OPase subunit A</shortName>
        <ecNumber evidence="1">3.5.2.9</ecNumber>
    </recommendedName>
    <alternativeName>
        <fullName evidence="1">5-oxoprolinase (ATP-hydrolyzing) subunit A</fullName>
    </alternativeName>
</protein>
<gene>
    <name evidence="1" type="primary">pxpA</name>
    <name evidence="2" type="ORF">SAMN03080606_03134</name>
</gene>
<comment type="catalytic activity">
    <reaction evidence="1">
        <text>5-oxo-L-proline + ATP + 2 H2O = L-glutamate + ADP + phosphate + H(+)</text>
        <dbReference type="Rhea" id="RHEA:10348"/>
        <dbReference type="ChEBI" id="CHEBI:15377"/>
        <dbReference type="ChEBI" id="CHEBI:15378"/>
        <dbReference type="ChEBI" id="CHEBI:29985"/>
        <dbReference type="ChEBI" id="CHEBI:30616"/>
        <dbReference type="ChEBI" id="CHEBI:43474"/>
        <dbReference type="ChEBI" id="CHEBI:58402"/>
        <dbReference type="ChEBI" id="CHEBI:456216"/>
        <dbReference type="EC" id="3.5.2.9"/>
    </reaction>
</comment>
<evidence type="ECO:0000313" key="3">
    <source>
        <dbReference type="Proteomes" id="UP000198636"/>
    </source>
</evidence>
<keyword evidence="3" id="KW-1185">Reference proteome</keyword>
<comment type="similarity">
    <text evidence="1">Belongs to the LamB/PxpA family.</text>
</comment>
<dbReference type="PANTHER" id="PTHR30292:SF0">
    <property type="entry name" value="5-OXOPROLINASE SUBUNIT A"/>
    <property type="match status" value="1"/>
</dbReference>
<dbReference type="GO" id="GO:0017168">
    <property type="term" value="F:5-oxoprolinase (ATP-hydrolyzing) activity"/>
    <property type="evidence" value="ECO:0007669"/>
    <property type="project" value="UniProtKB-UniRule"/>
</dbReference>
<dbReference type="HAMAP" id="MF_00691">
    <property type="entry name" value="PxpA"/>
    <property type="match status" value="1"/>
</dbReference>
<dbReference type="SUPFAM" id="SSF88713">
    <property type="entry name" value="Glycoside hydrolase/deacetylase"/>
    <property type="match status" value="1"/>
</dbReference>
<dbReference type="PANTHER" id="PTHR30292">
    <property type="entry name" value="UNCHARACTERIZED PROTEIN YBGL-RELATED"/>
    <property type="match status" value="1"/>
</dbReference>
<dbReference type="InterPro" id="IPR005501">
    <property type="entry name" value="LamB/YcsF/PxpA-like"/>
</dbReference>
<organism evidence="2 3">
    <name type="scientific">Alkaliphilus peptidifermentans DSM 18978</name>
    <dbReference type="NCBI Taxonomy" id="1120976"/>
    <lineage>
        <taxon>Bacteria</taxon>
        <taxon>Bacillati</taxon>
        <taxon>Bacillota</taxon>
        <taxon>Clostridia</taxon>
        <taxon>Peptostreptococcales</taxon>
        <taxon>Natronincolaceae</taxon>
        <taxon>Alkaliphilus</taxon>
    </lineage>
</organism>
<dbReference type="OrthoDB" id="9773478at2"/>